<dbReference type="EMBL" id="BSSV01000002">
    <property type="protein sequence ID" value="GLX84809.1"/>
    <property type="molecule type" value="Genomic_DNA"/>
</dbReference>
<evidence type="ECO:0000313" key="1">
    <source>
        <dbReference type="EMBL" id="GLX84809.1"/>
    </source>
</evidence>
<dbReference type="Gene3D" id="3.40.50.720">
    <property type="entry name" value="NAD(P)-binding Rossmann-like Domain"/>
    <property type="match status" value="1"/>
</dbReference>
<dbReference type="InterPro" id="IPR023401">
    <property type="entry name" value="ODC_N"/>
</dbReference>
<comment type="caution">
    <text evidence="1">The sequence shown here is derived from an EMBL/GenBank/DDBJ whole genome shotgun (WGS) entry which is preliminary data.</text>
</comment>
<dbReference type="PANTHER" id="PTHR13812">
    <property type="entry name" value="KETIMINE REDUCTASE MU-CRYSTALLIN"/>
    <property type="match status" value="1"/>
</dbReference>
<dbReference type="PANTHER" id="PTHR13812:SF19">
    <property type="entry name" value="KETIMINE REDUCTASE MU-CRYSTALLIN"/>
    <property type="match status" value="1"/>
</dbReference>
<accession>A0ABQ6HA11</accession>
<gene>
    <name evidence="1" type="ORF">tloyanaT_10610</name>
</gene>
<name>A0ABQ6HA11_9GAMM</name>
<dbReference type="NCBIfam" id="NF004793">
    <property type="entry name" value="PRK06141.1"/>
    <property type="match status" value="1"/>
</dbReference>
<dbReference type="PIRSF" id="PIRSF001439">
    <property type="entry name" value="CryM"/>
    <property type="match status" value="1"/>
</dbReference>
<sequence length="317" mass="34869">MSNIISAQQVRSQLGYVELINKLEHAFASDIETPLRQHFDIPNPVSERETTLLMMPSWQVGEDIGVKLVTVVPESYKFDLPSIKGIYVLINAVTGEVKATIDAPSLTAKRTAAASALASRFLSRENSRSLLMIGTGTLSSELIEAHCSVRPIEQIFVWGRDIQKAKQVLKKISHLPVQATVVEDISEAIAFVDIVSCATMSIEPLISGTWLKPGQHLDMVGAYRPDMREADDECLLRSRIVVDNLQGALKETGDLAIPLSKQIIKPEDIEADLFALARKDTHFLRQPTDITFFKSVGHALEDLAAAQLLVSKLEGNS</sequence>
<organism evidence="1 2">
    <name type="scientific">Thalassotalea loyana</name>
    <dbReference type="NCBI Taxonomy" id="280483"/>
    <lineage>
        <taxon>Bacteria</taxon>
        <taxon>Pseudomonadati</taxon>
        <taxon>Pseudomonadota</taxon>
        <taxon>Gammaproteobacteria</taxon>
        <taxon>Alteromonadales</taxon>
        <taxon>Colwelliaceae</taxon>
        <taxon>Thalassotalea</taxon>
    </lineage>
</organism>
<dbReference type="RefSeq" id="WP_284296495.1">
    <property type="nucleotide sequence ID" value="NZ_BSSV01000002.1"/>
</dbReference>
<protein>
    <submittedName>
        <fullName evidence="1">Ornithine cyclodeaminase</fullName>
    </submittedName>
</protein>
<dbReference type="Proteomes" id="UP001157134">
    <property type="component" value="Unassembled WGS sequence"/>
</dbReference>
<keyword evidence="2" id="KW-1185">Reference proteome</keyword>
<evidence type="ECO:0000313" key="2">
    <source>
        <dbReference type="Proteomes" id="UP001157134"/>
    </source>
</evidence>
<proteinExistence type="predicted"/>
<dbReference type="Gene3D" id="3.30.1780.10">
    <property type="entry name" value="ornithine cyclodeaminase, domain 1"/>
    <property type="match status" value="1"/>
</dbReference>
<dbReference type="SUPFAM" id="SSF51735">
    <property type="entry name" value="NAD(P)-binding Rossmann-fold domains"/>
    <property type="match status" value="1"/>
</dbReference>
<reference evidence="1 2" key="1">
    <citation type="submission" date="2023-03" db="EMBL/GenBank/DDBJ databases">
        <title>Thalassotalea loyana LMG 22536T draft genome sequence.</title>
        <authorList>
            <person name="Sawabe T."/>
        </authorList>
    </citation>
    <scope>NUCLEOTIDE SEQUENCE [LARGE SCALE GENOMIC DNA]</scope>
    <source>
        <strain evidence="1 2">LMG 22536</strain>
    </source>
</reference>
<dbReference type="InterPro" id="IPR036291">
    <property type="entry name" value="NAD(P)-bd_dom_sf"/>
</dbReference>
<dbReference type="InterPro" id="IPR003462">
    <property type="entry name" value="ODC_Mu_crystall"/>
</dbReference>
<dbReference type="Pfam" id="PF02423">
    <property type="entry name" value="OCD_Mu_crystall"/>
    <property type="match status" value="1"/>
</dbReference>